<dbReference type="AlphaFoldDB" id="A0A8X6W7C8"/>
<sequence length="111" mass="12548">MDQVTLKSHLDLVWNVGKQFSIQSDLKSVTIRGRYPLGKWFHVYTDGSAEDAITNSGAGAFSSAFSISYPVEIILMVRGQQYHLRSINRKAARNVFYRFSSGHFVSSKLKM</sequence>
<evidence type="ECO:0000313" key="1">
    <source>
        <dbReference type="EMBL" id="GFY29367.1"/>
    </source>
</evidence>
<reference evidence="1" key="1">
    <citation type="submission" date="2020-08" db="EMBL/GenBank/DDBJ databases">
        <title>Multicomponent nature underlies the extraordinary mechanical properties of spider dragline silk.</title>
        <authorList>
            <person name="Kono N."/>
            <person name="Nakamura H."/>
            <person name="Mori M."/>
            <person name="Yoshida Y."/>
            <person name="Ohtoshi R."/>
            <person name="Malay A.D."/>
            <person name="Moran D.A.P."/>
            <person name="Tomita M."/>
            <person name="Numata K."/>
            <person name="Arakawa K."/>
        </authorList>
    </citation>
    <scope>NUCLEOTIDE SEQUENCE</scope>
</reference>
<comment type="caution">
    <text evidence="1">The sequence shown here is derived from an EMBL/GenBank/DDBJ whole genome shotgun (WGS) entry which is preliminary data.</text>
</comment>
<dbReference type="Proteomes" id="UP000887159">
    <property type="component" value="Unassembled WGS sequence"/>
</dbReference>
<proteinExistence type="predicted"/>
<dbReference type="EMBL" id="BMAU01021387">
    <property type="protein sequence ID" value="GFY29367.1"/>
    <property type="molecule type" value="Genomic_DNA"/>
</dbReference>
<accession>A0A8X6W7C8</accession>
<gene>
    <name evidence="1" type="ORF">TNCV_4724941</name>
</gene>
<name>A0A8X6W7C8_TRICX</name>
<evidence type="ECO:0000313" key="2">
    <source>
        <dbReference type="Proteomes" id="UP000887159"/>
    </source>
</evidence>
<organism evidence="1 2">
    <name type="scientific">Trichonephila clavipes</name>
    <name type="common">Golden silk orbweaver</name>
    <name type="synonym">Nephila clavipes</name>
    <dbReference type="NCBI Taxonomy" id="2585209"/>
    <lineage>
        <taxon>Eukaryota</taxon>
        <taxon>Metazoa</taxon>
        <taxon>Ecdysozoa</taxon>
        <taxon>Arthropoda</taxon>
        <taxon>Chelicerata</taxon>
        <taxon>Arachnida</taxon>
        <taxon>Araneae</taxon>
        <taxon>Araneomorphae</taxon>
        <taxon>Entelegynae</taxon>
        <taxon>Araneoidea</taxon>
        <taxon>Nephilidae</taxon>
        <taxon>Trichonephila</taxon>
    </lineage>
</organism>
<protein>
    <submittedName>
        <fullName evidence="1">Uncharacterized protein</fullName>
    </submittedName>
</protein>
<keyword evidence="2" id="KW-1185">Reference proteome</keyword>